<reference evidence="8" key="1">
    <citation type="submission" date="2013-01" db="EMBL/GenBank/DDBJ databases">
        <title>Draft Genome Sequence of a Mulberry Tree, Morus notabilis C.K. Schneid.</title>
        <authorList>
            <person name="He N."/>
            <person name="Zhao S."/>
        </authorList>
    </citation>
    <scope>NUCLEOTIDE SEQUENCE</scope>
</reference>
<gene>
    <name evidence="7" type="ORF">L484_019904</name>
</gene>
<dbReference type="InterPro" id="IPR050474">
    <property type="entry name" value="Hel308_SKI2-like"/>
</dbReference>
<dbReference type="GO" id="GO:0004386">
    <property type="term" value="F:helicase activity"/>
    <property type="evidence" value="ECO:0007669"/>
    <property type="project" value="UniProtKB-KW"/>
</dbReference>
<dbReference type="FunFam" id="3.40.50.300:FF:000968">
    <property type="entry name" value="Helicase and polymerase-containing protein TEBICHI"/>
    <property type="match status" value="1"/>
</dbReference>
<dbReference type="eggNOG" id="KOG0017">
    <property type="taxonomic scope" value="Eukaryota"/>
</dbReference>
<dbReference type="Pfam" id="PF14223">
    <property type="entry name" value="Retrotran_gag_2"/>
    <property type="match status" value="1"/>
</dbReference>
<accession>W9SA21</accession>
<dbReference type="GO" id="GO:0005524">
    <property type="term" value="F:ATP binding"/>
    <property type="evidence" value="ECO:0007669"/>
    <property type="project" value="UniProtKB-KW"/>
</dbReference>
<dbReference type="AlphaFoldDB" id="W9SA21"/>
<evidence type="ECO:0000256" key="2">
    <source>
        <dbReference type="ARBA" id="ARBA00022801"/>
    </source>
</evidence>
<dbReference type="Gene3D" id="3.40.50.300">
    <property type="entry name" value="P-loop containing nucleotide triphosphate hydrolases"/>
    <property type="match status" value="2"/>
</dbReference>
<evidence type="ECO:0000313" key="8">
    <source>
        <dbReference type="Proteomes" id="UP000030645"/>
    </source>
</evidence>
<dbReference type="EMBL" id="KE346312">
    <property type="protein sequence ID" value="EXC32790.1"/>
    <property type="molecule type" value="Genomic_DNA"/>
</dbReference>
<evidence type="ECO:0000256" key="3">
    <source>
        <dbReference type="ARBA" id="ARBA00022806"/>
    </source>
</evidence>
<dbReference type="SUPFAM" id="SSF52540">
    <property type="entry name" value="P-loop containing nucleoside triphosphate hydrolases"/>
    <property type="match status" value="1"/>
</dbReference>
<dbReference type="PANTHER" id="PTHR47961">
    <property type="entry name" value="DNA POLYMERASE THETA, PUTATIVE (AFU_ORTHOLOGUE AFUA_1G05260)-RELATED"/>
    <property type="match status" value="1"/>
</dbReference>
<name>W9SA21_9ROSA</name>
<organism evidence="7 8">
    <name type="scientific">Morus notabilis</name>
    <dbReference type="NCBI Taxonomy" id="981085"/>
    <lineage>
        <taxon>Eukaryota</taxon>
        <taxon>Viridiplantae</taxon>
        <taxon>Streptophyta</taxon>
        <taxon>Embryophyta</taxon>
        <taxon>Tracheophyta</taxon>
        <taxon>Spermatophyta</taxon>
        <taxon>Magnoliopsida</taxon>
        <taxon>eudicotyledons</taxon>
        <taxon>Gunneridae</taxon>
        <taxon>Pentapetalae</taxon>
        <taxon>rosids</taxon>
        <taxon>fabids</taxon>
        <taxon>Rosales</taxon>
        <taxon>Moraceae</taxon>
        <taxon>Moreae</taxon>
        <taxon>Morus</taxon>
    </lineage>
</organism>
<dbReference type="GO" id="GO:0016787">
    <property type="term" value="F:hydrolase activity"/>
    <property type="evidence" value="ECO:0007669"/>
    <property type="project" value="UniProtKB-KW"/>
</dbReference>
<dbReference type="InterPro" id="IPR011545">
    <property type="entry name" value="DEAD/DEAH_box_helicase_dom"/>
</dbReference>
<keyword evidence="8" id="KW-1185">Reference proteome</keyword>
<dbReference type="STRING" id="981085.W9SA21"/>
<dbReference type="GO" id="GO:0003676">
    <property type="term" value="F:nucleic acid binding"/>
    <property type="evidence" value="ECO:0007669"/>
    <property type="project" value="InterPro"/>
</dbReference>
<evidence type="ECO:0000256" key="4">
    <source>
        <dbReference type="ARBA" id="ARBA00022840"/>
    </source>
</evidence>
<keyword evidence="1" id="KW-0547">Nucleotide-binding</keyword>
<evidence type="ECO:0000256" key="5">
    <source>
        <dbReference type="SAM" id="MobiDB-lite"/>
    </source>
</evidence>
<keyword evidence="4" id="KW-0067">ATP-binding</keyword>
<dbReference type="Proteomes" id="UP000030645">
    <property type="component" value="Unassembled WGS sequence"/>
</dbReference>
<dbReference type="Pfam" id="PF00270">
    <property type="entry name" value="DEAD"/>
    <property type="match status" value="1"/>
</dbReference>
<dbReference type="PROSITE" id="PS51192">
    <property type="entry name" value="HELICASE_ATP_BIND_1"/>
    <property type="match status" value="1"/>
</dbReference>
<feature type="region of interest" description="Disordered" evidence="5">
    <location>
        <begin position="1"/>
        <end position="24"/>
    </location>
</feature>
<evidence type="ECO:0000313" key="7">
    <source>
        <dbReference type="EMBL" id="EXC32790.1"/>
    </source>
</evidence>
<dbReference type="InterPro" id="IPR027417">
    <property type="entry name" value="P-loop_NTPase"/>
</dbReference>
<keyword evidence="2" id="KW-0378">Hydrolase</keyword>
<sequence>MVARESSQILKGSAVARSGRETGQKDSRLALWRYPVALKRFLLPRPFQTTLPTAPTGEEERRFFTSKKRKAKSPCSKPGRNEKGGKTVVEGSPSGKGTLDNYLVASQDEPLCAGRDSLARQDPVKRSLSVEIDGCINDECKRSSQSQVAKTLDASQKGMLEGLPRGASVAVGGSGKGTPDLVQGAENTELQKFAADFLSLYCSEIQSNVHLPSELKVNDHKRQASPLPQETSNKKHCVTDQSNIECKNTCYDINSEYMQSTIVRKAEVTIDKDLFALQPTLMKCSNTSKSSLDIIECSTPGSLIAKSSLRETPKSGHGSSIFSPGEAFWHEAIQLADGLCGPMVNLSAKAAENNGAAESQCHKKNSCNLRIANCDGKLMETINEGKSMSTHASLGRLLGRHGDSKEEKSPIPVKHFDFSSEDKNLGGSIVHYDVTGDLKSTTHGGGVPFGPIVTSPRNDDNINHCRKSEKNKAICGEEETLSVTAVTKRKGNLVGRDKESINYEFPIGGITTTIGNCESGEATPSNVMPSKDWLDLNNWLPSEICNIYRKKGISKLYPWQVDCLQVDGVLQRRNLVYCASTSHGNCLGPLAVEEQMDEMQSFRSTYICQILRNKGSRSVVKLTVSLLNNRKLHSLRKRSSRRKKVLKILGIFDEDFVFSVRHLPIVKSCSSNSAGKSFVAEILMLRRVLSFGKMALLVLPYVSICAEKAEHLEVLLEPLGKHVRSYYGTQGGGALPKDTSVAVCTIEKANSLINRLLEEGRLLEVGIIVIDELHMVGDRSRGYLLELMLTKLRYASGEGNSEGSSGESFGMSSGKADCAHGLQIVGMSATMPNVGAVADWLQAKTTMMGSSRGDDSKSENSDKTHADQSVTAFQGGDNNSLQITAHKLNGKNYLQWSQSVKIVICGRGKFEYITGEAKAPAPTDSTYKKWFSENSIVYAWLINSMEPMISRRYLFLPTAKDVWDTAKKTYSDLANASQVFEIRTKLKEMKQGTKSVTKYFTNLQDNWQELDLFLEEDLVCPTCNVKQRQILEKERVFDFLAGLNRDLDEVRGHVLSRMPFPTTKEAFAEVRREENRRKVMLSEEETSGGALT</sequence>
<evidence type="ECO:0000259" key="6">
    <source>
        <dbReference type="PROSITE" id="PS51192"/>
    </source>
</evidence>
<proteinExistence type="predicted"/>
<feature type="compositionally biased region" description="Polar residues" evidence="5">
    <location>
        <begin position="1"/>
        <end position="10"/>
    </location>
</feature>
<dbReference type="PANTHER" id="PTHR47961:SF6">
    <property type="entry name" value="DNA-DIRECTED DNA POLYMERASE"/>
    <property type="match status" value="1"/>
</dbReference>
<dbReference type="CDD" id="cd18026">
    <property type="entry name" value="DEXHc_POLQ-like"/>
    <property type="match status" value="1"/>
</dbReference>
<keyword evidence="3" id="KW-0347">Helicase</keyword>
<protein>
    <submittedName>
        <fullName evidence="7">DNA polymerase theta</fullName>
    </submittedName>
</protein>
<feature type="region of interest" description="Disordered" evidence="5">
    <location>
        <begin position="49"/>
        <end position="99"/>
    </location>
</feature>
<dbReference type="InterPro" id="IPR014001">
    <property type="entry name" value="Helicase_ATP-bd"/>
</dbReference>
<dbReference type="SMART" id="SM00487">
    <property type="entry name" value="DEXDc"/>
    <property type="match status" value="1"/>
</dbReference>
<dbReference type="eggNOG" id="KOG0950">
    <property type="taxonomic scope" value="Eukaryota"/>
</dbReference>
<feature type="domain" description="Helicase ATP-binding" evidence="6">
    <location>
        <begin position="657"/>
        <end position="849"/>
    </location>
</feature>
<evidence type="ECO:0000256" key="1">
    <source>
        <dbReference type="ARBA" id="ARBA00022741"/>
    </source>
</evidence>